<dbReference type="RefSeq" id="XP_031432091.1">
    <property type="nucleotide sequence ID" value="XM_031576231.2"/>
</dbReference>
<feature type="region of interest" description="Disordered" evidence="8">
    <location>
        <begin position="444"/>
        <end position="522"/>
    </location>
</feature>
<evidence type="ECO:0000256" key="5">
    <source>
        <dbReference type="ARBA" id="ARBA00023136"/>
    </source>
</evidence>
<evidence type="ECO:0000259" key="10">
    <source>
        <dbReference type="PROSITE" id="PS50262"/>
    </source>
</evidence>
<reference evidence="12" key="1">
    <citation type="submission" date="2025-08" db="UniProtKB">
        <authorList>
            <consortium name="RefSeq"/>
        </authorList>
    </citation>
    <scope>IDENTIFICATION</scope>
</reference>
<sequence>MSVGENGTWRGTVSVPSSIPPFFHSQLSHSADLAVAIFLITTGVVSVMGNGVVLLIYGRKRKKLKPHELMTINLAVCDFGYSLFGAPFPITSSLSHAWVFGEAGCLFYGVQGFVFGIGSLITTCLISLDRSFKICSIQYGQWIERRHASYSILLVWIYTIFWGLLPVFGFGSYGPEPFATSCTINWWRMKSSLNDRIYIFLILSLCFGVPTFIIITSYIAIMVTVYRSNRTLASIPSSTVTHSSKDLRLTKIAAVVCSSFLLAWMPYAIVSLYSALTAKEEPGEDPGILRAGAGMTGHVTPKLVDFLAFPSLINWTSLENDSTIYDSLDMWSNRTMHSNFRPGYNSVLGSGSALGAQSVRAVSSLRPEVTLIPAMFAKSHCMVNPFIYQIMNREFRADVYYMFCGRGLERERTSRRGRERSDSEGNQSSISLSYCHSWKRKSSSHILSHGNNGKKKQQQRSGSEKGPRGSWQGSGCSDWASLDAAMLDTQINMEREKGSEGDRGKEKEQGGSTSSSLLTCED</sequence>
<dbReference type="Pfam" id="PF00001">
    <property type="entry name" value="7tm_1"/>
    <property type="match status" value="1"/>
</dbReference>
<evidence type="ECO:0000256" key="8">
    <source>
        <dbReference type="SAM" id="MobiDB-lite"/>
    </source>
</evidence>
<dbReference type="Gene3D" id="1.20.1070.10">
    <property type="entry name" value="Rhodopsin 7-helix transmembrane proteins"/>
    <property type="match status" value="1"/>
</dbReference>
<evidence type="ECO:0000313" key="11">
    <source>
        <dbReference type="Proteomes" id="UP000515152"/>
    </source>
</evidence>
<dbReference type="PROSITE" id="PS50262">
    <property type="entry name" value="G_PROTEIN_RECEP_F1_2"/>
    <property type="match status" value="1"/>
</dbReference>
<dbReference type="InterPro" id="IPR017452">
    <property type="entry name" value="GPCR_Rhodpsn_7TM"/>
</dbReference>
<dbReference type="InterPro" id="IPR000276">
    <property type="entry name" value="GPCR_Rhodpsn"/>
</dbReference>
<keyword evidence="3 9" id="KW-1133">Transmembrane helix</keyword>
<protein>
    <submittedName>
        <fullName evidence="12">Opsin-5-like</fullName>
    </submittedName>
</protein>
<proteinExistence type="predicted"/>
<organism evidence="11 12">
    <name type="scientific">Clupea harengus</name>
    <name type="common">Atlantic herring</name>
    <dbReference type="NCBI Taxonomy" id="7950"/>
    <lineage>
        <taxon>Eukaryota</taxon>
        <taxon>Metazoa</taxon>
        <taxon>Chordata</taxon>
        <taxon>Craniata</taxon>
        <taxon>Vertebrata</taxon>
        <taxon>Euteleostomi</taxon>
        <taxon>Actinopterygii</taxon>
        <taxon>Neopterygii</taxon>
        <taxon>Teleostei</taxon>
        <taxon>Clupei</taxon>
        <taxon>Clupeiformes</taxon>
        <taxon>Clupeoidei</taxon>
        <taxon>Clupeidae</taxon>
        <taxon>Clupea</taxon>
    </lineage>
</organism>
<feature type="transmembrane region" description="Helical" evidence="9">
    <location>
        <begin position="33"/>
        <end position="57"/>
    </location>
</feature>
<dbReference type="GeneID" id="116222398"/>
<feature type="domain" description="G-protein coupled receptors family 1 profile" evidence="10">
    <location>
        <begin position="49"/>
        <end position="388"/>
    </location>
</feature>
<dbReference type="GO" id="GO:0004930">
    <property type="term" value="F:G protein-coupled receptor activity"/>
    <property type="evidence" value="ECO:0007669"/>
    <property type="project" value="UniProtKB-KW"/>
</dbReference>
<name>A0A6P8G7D7_CLUHA</name>
<feature type="compositionally biased region" description="Basic and acidic residues" evidence="8">
    <location>
        <begin position="493"/>
        <end position="509"/>
    </location>
</feature>
<dbReference type="Proteomes" id="UP000515152">
    <property type="component" value="Chromosome 11"/>
</dbReference>
<dbReference type="AlphaFoldDB" id="A0A6P8G7D7"/>
<evidence type="ECO:0000256" key="6">
    <source>
        <dbReference type="ARBA" id="ARBA00023170"/>
    </source>
</evidence>
<dbReference type="OrthoDB" id="5564849at2759"/>
<feature type="transmembrane region" description="Helical" evidence="9">
    <location>
        <begin position="106"/>
        <end position="128"/>
    </location>
</feature>
<evidence type="ECO:0000256" key="3">
    <source>
        <dbReference type="ARBA" id="ARBA00022989"/>
    </source>
</evidence>
<evidence type="ECO:0000256" key="2">
    <source>
        <dbReference type="ARBA" id="ARBA00022692"/>
    </source>
</evidence>
<dbReference type="KEGG" id="char:116222398"/>
<gene>
    <name evidence="12" type="primary">LOC116222398</name>
</gene>
<comment type="subcellular location">
    <subcellularLocation>
        <location evidence="1">Membrane</location>
        <topology evidence="1">Multi-pass membrane protein</topology>
    </subcellularLocation>
</comment>
<dbReference type="GO" id="GO:0016020">
    <property type="term" value="C:membrane"/>
    <property type="evidence" value="ECO:0007669"/>
    <property type="project" value="UniProtKB-SubCell"/>
</dbReference>
<feature type="transmembrane region" description="Helical" evidence="9">
    <location>
        <begin position="148"/>
        <end position="168"/>
    </location>
</feature>
<keyword evidence="7" id="KW-0807">Transducer</keyword>
<feature type="transmembrane region" description="Helical" evidence="9">
    <location>
        <begin position="252"/>
        <end position="276"/>
    </location>
</feature>
<keyword evidence="5 9" id="KW-0472">Membrane</keyword>
<accession>A0A6P8G7D7</accession>
<keyword evidence="2 9" id="KW-0812">Transmembrane</keyword>
<keyword evidence="4" id="KW-0297">G-protein coupled receptor</keyword>
<dbReference type="PANTHER" id="PTHR24240">
    <property type="entry name" value="OPSIN"/>
    <property type="match status" value="1"/>
</dbReference>
<keyword evidence="6" id="KW-0675">Receptor</keyword>
<evidence type="ECO:0000256" key="1">
    <source>
        <dbReference type="ARBA" id="ARBA00004141"/>
    </source>
</evidence>
<feature type="compositionally biased region" description="Polar residues" evidence="8">
    <location>
        <begin position="510"/>
        <end position="522"/>
    </location>
</feature>
<feature type="transmembrane region" description="Helical" evidence="9">
    <location>
        <begin position="197"/>
        <end position="221"/>
    </location>
</feature>
<dbReference type="SUPFAM" id="SSF81321">
    <property type="entry name" value="Family A G protein-coupled receptor-like"/>
    <property type="match status" value="2"/>
</dbReference>
<evidence type="ECO:0000256" key="4">
    <source>
        <dbReference type="ARBA" id="ARBA00023040"/>
    </source>
</evidence>
<evidence type="ECO:0000313" key="12">
    <source>
        <dbReference type="RefSeq" id="XP_031432091.1"/>
    </source>
</evidence>
<dbReference type="InterPro" id="IPR050125">
    <property type="entry name" value="GPCR_opsins"/>
</dbReference>
<evidence type="ECO:0000256" key="9">
    <source>
        <dbReference type="SAM" id="Phobius"/>
    </source>
</evidence>
<evidence type="ECO:0000256" key="7">
    <source>
        <dbReference type="ARBA" id="ARBA00023224"/>
    </source>
</evidence>
<dbReference type="PRINTS" id="PR00237">
    <property type="entry name" value="GPCRRHODOPSN"/>
</dbReference>
<keyword evidence="11" id="KW-1185">Reference proteome</keyword>
<feature type="transmembrane region" description="Helical" evidence="9">
    <location>
        <begin position="69"/>
        <end position="86"/>
    </location>
</feature>